<gene>
    <name evidence="7" type="ORF">SAMN02745121_08680</name>
</gene>
<sequence length="406" mass="44835">MTGWSTNHDGVAIEVAVIGGEAGEDQLDVQVAVEDRGEPALERLLAALRHATSQAELLAHGVAGAYRVEDLLAVDAAVVDDDEARAERWLRRRLSKETAVQVRPRDGRARARATFARRGARPTSQRKVYTRSGDKIRVEAFELHVVEHCNLRCAHCCNMSPYLAERTLTVAEIEAMCRTMAAHLQVDVFKIMGGEPLLHPQITEVLHAIRRSGISETIRLFTNGLRLHAMDDAFWAALDELTISHYASAPVRPAHLAAARARARAFDVVLNVKPVGEFSEVMRLAREPDDATVGATYERCWLRHRCLVVRRGKFYMCTRAAYAEEFHRDIAHGAYADDREAALAGDGVPLDAPDLGAALLAYLNRAEPLVSCRFCHGGDGPVAAHTQLSRADVRAGRLHPLRVRET</sequence>
<keyword evidence="8" id="KW-1185">Reference proteome</keyword>
<dbReference type="InterPro" id="IPR013785">
    <property type="entry name" value="Aldolase_TIM"/>
</dbReference>
<dbReference type="CDD" id="cd01335">
    <property type="entry name" value="Radical_SAM"/>
    <property type="match status" value="1"/>
</dbReference>
<name>A0A1I2IFA4_9BACT</name>
<keyword evidence="4" id="KW-0408">Iron</keyword>
<proteinExistence type="predicted"/>
<protein>
    <submittedName>
        <fullName evidence="7">4Fe-4S single cluster domain-containing protein</fullName>
    </submittedName>
</protein>
<dbReference type="Gene3D" id="3.20.20.70">
    <property type="entry name" value="Aldolase class I"/>
    <property type="match status" value="1"/>
</dbReference>
<keyword evidence="3" id="KW-0479">Metal-binding</keyword>
<dbReference type="InterPro" id="IPR058240">
    <property type="entry name" value="rSAM_sf"/>
</dbReference>
<dbReference type="AlphaFoldDB" id="A0A1I2IFA4"/>
<comment type="cofactor">
    <cofactor evidence="1">
        <name>[4Fe-4S] cluster</name>
        <dbReference type="ChEBI" id="CHEBI:49883"/>
    </cofactor>
</comment>
<dbReference type="SFLD" id="SFLDS00029">
    <property type="entry name" value="Radical_SAM"/>
    <property type="match status" value="1"/>
</dbReference>
<evidence type="ECO:0000313" key="8">
    <source>
        <dbReference type="Proteomes" id="UP000199400"/>
    </source>
</evidence>
<dbReference type="Proteomes" id="UP000199400">
    <property type="component" value="Unassembled WGS sequence"/>
</dbReference>
<dbReference type="PANTHER" id="PTHR11228">
    <property type="entry name" value="RADICAL SAM DOMAIN PROTEIN"/>
    <property type="match status" value="1"/>
</dbReference>
<keyword evidence="2" id="KW-0949">S-adenosyl-L-methionine</keyword>
<dbReference type="OrthoDB" id="9782387at2"/>
<dbReference type="InterPro" id="IPR050377">
    <property type="entry name" value="Radical_SAM_PqqE_MftC-like"/>
</dbReference>
<keyword evidence="5" id="KW-0411">Iron-sulfur</keyword>
<accession>A0A1I2IFA4</accession>
<evidence type="ECO:0000259" key="6">
    <source>
        <dbReference type="Pfam" id="PF04055"/>
    </source>
</evidence>
<feature type="domain" description="Radical SAM core" evidence="6">
    <location>
        <begin position="146"/>
        <end position="242"/>
    </location>
</feature>
<dbReference type="STRING" id="54.SAMN02745121_08680"/>
<organism evidence="7 8">
    <name type="scientific">Nannocystis exedens</name>
    <dbReference type="NCBI Taxonomy" id="54"/>
    <lineage>
        <taxon>Bacteria</taxon>
        <taxon>Pseudomonadati</taxon>
        <taxon>Myxococcota</taxon>
        <taxon>Polyangia</taxon>
        <taxon>Nannocystales</taxon>
        <taxon>Nannocystaceae</taxon>
        <taxon>Nannocystis</taxon>
    </lineage>
</organism>
<evidence type="ECO:0000313" key="7">
    <source>
        <dbReference type="EMBL" id="SFF40995.1"/>
    </source>
</evidence>
<evidence type="ECO:0000256" key="1">
    <source>
        <dbReference type="ARBA" id="ARBA00001966"/>
    </source>
</evidence>
<dbReference type="InterPro" id="IPR007197">
    <property type="entry name" value="rSAM"/>
</dbReference>
<dbReference type="SFLD" id="SFLDG01067">
    <property type="entry name" value="SPASM/twitch_domain_containing"/>
    <property type="match status" value="1"/>
</dbReference>
<reference evidence="8" key="1">
    <citation type="submission" date="2016-10" db="EMBL/GenBank/DDBJ databases">
        <authorList>
            <person name="Varghese N."/>
            <person name="Submissions S."/>
        </authorList>
    </citation>
    <scope>NUCLEOTIDE SEQUENCE [LARGE SCALE GENOMIC DNA]</scope>
    <source>
        <strain evidence="8">ATCC 25963</strain>
    </source>
</reference>
<dbReference type="PANTHER" id="PTHR11228:SF7">
    <property type="entry name" value="PQQA PEPTIDE CYCLASE"/>
    <property type="match status" value="1"/>
</dbReference>
<dbReference type="GO" id="GO:0051536">
    <property type="term" value="F:iron-sulfur cluster binding"/>
    <property type="evidence" value="ECO:0007669"/>
    <property type="project" value="UniProtKB-KW"/>
</dbReference>
<dbReference type="GO" id="GO:0003824">
    <property type="term" value="F:catalytic activity"/>
    <property type="evidence" value="ECO:0007669"/>
    <property type="project" value="InterPro"/>
</dbReference>
<dbReference type="GO" id="GO:0046872">
    <property type="term" value="F:metal ion binding"/>
    <property type="evidence" value="ECO:0007669"/>
    <property type="project" value="UniProtKB-KW"/>
</dbReference>
<evidence type="ECO:0000256" key="4">
    <source>
        <dbReference type="ARBA" id="ARBA00023004"/>
    </source>
</evidence>
<dbReference type="SUPFAM" id="SSF102114">
    <property type="entry name" value="Radical SAM enzymes"/>
    <property type="match status" value="1"/>
</dbReference>
<evidence type="ECO:0000256" key="2">
    <source>
        <dbReference type="ARBA" id="ARBA00022691"/>
    </source>
</evidence>
<evidence type="ECO:0000256" key="5">
    <source>
        <dbReference type="ARBA" id="ARBA00023014"/>
    </source>
</evidence>
<dbReference type="Pfam" id="PF04055">
    <property type="entry name" value="Radical_SAM"/>
    <property type="match status" value="1"/>
</dbReference>
<evidence type="ECO:0000256" key="3">
    <source>
        <dbReference type="ARBA" id="ARBA00022723"/>
    </source>
</evidence>
<dbReference type="EMBL" id="FOMX01000065">
    <property type="protein sequence ID" value="SFF40995.1"/>
    <property type="molecule type" value="Genomic_DNA"/>
</dbReference>
<dbReference type="RefSeq" id="WP_096331500.1">
    <property type="nucleotide sequence ID" value="NZ_FOMX01000065.1"/>
</dbReference>